<organism evidence="4">
    <name type="scientific">Chloropicon primus</name>
    <dbReference type="NCBI Taxonomy" id="1764295"/>
    <lineage>
        <taxon>Eukaryota</taxon>
        <taxon>Viridiplantae</taxon>
        <taxon>Chlorophyta</taxon>
        <taxon>Chloropicophyceae</taxon>
        <taxon>Chloropicales</taxon>
        <taxon>Chloropicaceae</taxon>
        <taxon>Chloropicon</taxon>
    </lineage>
</organism>
<dbReference type="EMBL" id="HBHL01000299">
    <property type="protein sequence ID" value="CAD9711349.1"/>
    <property type="molecule type" value="Transcribed_RNA"/>
</dbReference>
<accession>A0A7S2SXA8</accession>
<dbReference type="EMBL" id="HBHL01000300">
    <property type="protein sequence ID" value="CAD9711350.1"/>
    <property type="molecule type" value="Transcribed_RNA"/>
</dbReference>
<reference evidence="4" key="1">
    <citation type="submission" date="2021-01" db="EMBL/GenBank/DDBJ databases">
        <authorList>
            <person name="Corre E."/>
            <person name="Pelletier E."/>
            <person name="Niang G."/>
            <person name="Scheremetjew M."/>
            <person name="Finn R."/>
            <person name="Kale V."/>
            <person name="Holt S."/>
            <person name="Cochrane G."/>
            <person name="Meng A."/>
            <person name="Brown T."/>
            <person name="Cohen L."/>
        </authorList>
    </citation>
    <scope>NUCLEOTIDE SEQUENCE</scope>
    <source>
        <strain evidence="4">CCMP1205</strain>
    </source>
</reference>
<feature type="signal peptide" evidence="2">
    <location>
        <begin position="1"/>
        <end position="29"/>
    </location>
</feature>
<evidence type="ECO:0000256" key="2">
    <source>
        <dbReference type="SAM" id="SignalP"/>
    </source>
</evidence>
<protein>
    <recommendedName>
        <fullName evidence="5">Bifunctional inhibitor/plant lipid transfer protein/seed storage helical domain-containing protein</fullName>
    </recommendedName>
</protein>
<feature type="region of interest" description="Disordered" evidence="1">
    <location>
        <begin position="327"/>
        <end position="348"/>
    </location>
</feature>
<evidence type="ECO:0000313" key="4">
    <source>
        <dbReference type="EMBL" id="CAD9711350.1"/>
    </source>
</evidence>
<feature type="region of interest" description="Disordered" evidence="1">
    <location>
        <begin position="176"/>
        <end position="201"/>
    </location>
</feature>
<evidence type="ECO:0008006" key="5">
    <source>
        <dbReference type="Google" id="ProtNLM"/>
    </source>
</evidence>
<dbReference type="AlphaFoldDB" id="A0A7S2SXA8"/>
<name>A0A7S2SXA8_9CHLO</name>
<feature type="chain" id="PRO_5036212044" description="Bifunctional inhibitor/plant lipid transfer protein/seed storage helical domain-containing protein" evidence="2">
    <location>
        <begin position="30"/>
        <end position="382"/>
    </location>
</feature>
<proteinExistence type="predicted"/>
<keyword evidence="2" id="KW-0732">Signal</keyword>
<gene>
    <name evidence="3" type="ORF">CPRI1469_LOCUS188</name>
    <name evidence="4" type="ORF">CPRI1469_LOCUS189</name>
</gene>
<evidence type="ECO:0000256" key="1">
    <source>
        <dbReference type="SAM" id="MobiDB-lite"/>
    </source>
</evidence>
<evidence type="ECO:0000313" key="3">
    <source>
        <dbReference type="EMBL" id="CAD9711349.1"/>
    </source>
</evidence>
<sequence length="382" mass="39384">MTSPSAGRSTMLCVAAALVAVLSSSGAHAQMSTADVMEKAPVFGVPALTPEECGATIENSTTDMIIAFSSCLATDSASEACCGAVQDTFAFENEKFGGCLCHPVLMNTVMELAEGFLPGSKELIPRVMNDCVDPDGNYSSSFPFYGQASGSEQCDPSVLVNTDAVDLSVLGELAPTVGAQSKDTEEEAPAAGGSDAPDQADRRMDTALTVFSVVAAEDCGANLQSGKGELIGALTPCIIAEAPTQECCNAVEQVFRPDNERFGGCLCHKEVMDGIFDEAEGFLPGSTALIENAFEVCTNDFGSQFSFHGQKVGHVACSSEDKLQAPSLNQAGSSGSEQEEEGPTLLGDLQNMFGSSSSAASPGAVASYALVAASTLAYAFLL</sequence>